<comment type="caution">
    <text evidence="1">The sequence shown here is derived from an EMBL/GenBank/DDBJ whole genome shotgun (WGS) entry which is preliminary data.</text>
</comment>
<keyword evidence="2" id="KW-1185">Reference proteome</keyword>
<proteinExistence type="predicted"/>
<evidence type="ECO:0000313" key="1">
    <source>
        <dbReference type="EMBL" id="GAA4005703.1"/>
    </source>
</evidence>
<reference evidence="2" key="1">
    <citation type="journal article" date="2019" name="Int. J. Syst. Evol. Microbiol.">
        <title>The Global Catalogue of Microorganisms (GCM) 10K type strain sequencing project: providing services to taxonomists for standard genome sequencing and annotation.</title>
        <authorList>
            <consortium name="The Broad Institute Genomics Platform"/>
            <consortium name="The Broad Institute Genome Sequencing Center for Infectious Disease"/>
            <person name="Wu L."/>
            <person name="Ma J."/>
        </authorList>
    </citation>
    <scope>NUCLEOTIDE SEQUENCE [LARGE SCALE GENOMIC DNA]</scope>
    <source>
        <strain evidence="2">JCM 17342</strain>
    </source>
</reference>
<dbReference type="Proteomes" id="UP001501747">
    <property type="component" value="Unassembled WGS sequence"/>
</dbReference>
<gene>
    <name evidence="1" type="ORF">GCM10022247_29150</name>
</gene>
<name>A0ABP7S3B9_9PSEU</name>
<dbReference type="EMBL" id="BAABAL010000008">
    <property type="protein sequence ID" value="GAA4005703.1"/>
    <property type="molecule type" value="Genomic_DNA"/>
</dbReference>
<accession>A0ABP7S3B9</accession>
<sequence length="81" mass="8766">MTRIEVHIDRLVLDGVDRLHAGAIQEAVQAELRGLFAAGRASWADHQVRKASAEVHSGLSSPAELGRSVARSVYGVIRHGR</sequence>
<protein>
    <submittedName>
        <fullName evidence="1">Uncharacterized protein</fullName>
    </submittedName>
</protein>
<dbReference type="RefSeq" id="WP_344874862.1">
    <property type="nucleotide sequence ID" value="NZ_BAABAL010000008.1"/>
</dbReference>
<organism evidence="1 2">
    <name type="scientific">Allokutzneria multivorans</name>
    <dbReference type="NCBI Taxonomy" id="1142134"/>
    <lineage>
        <taxon>Bacteria</taxon>
        <taxon>Bacillati</taxon>
        <taxon>Actinomycetota</taxon>
        <taxon>Actinomycetes</taxon>
        <taxon>Pseudonocardiales</taxon>
        <taxon>Pseudonocardiaceae</taxon>
        <taxon>Allokutzneria</taxon>
    </lineage>
</organism>
<evidence type="ECO:0000313" key="2">
    <source>
        <dbReference type="Proteomes" id="UP001501747"/>
    </source>
</evidence>